<dbReference type="Proteomes" id="UP000195442">
    <property type="component" value="Unassembled WGS sequence"/>
</dbReference>
<gene>
    <name evidence="1" type="ORF">CRENPOLYSF2_1190006</name>
</gene>
<dbReference type="AlphaFoldDB" id="A0A1R4GZR8"/>
<protein>
    <submittedName>
        <fullName evidence="1">Uncharacterized protein</fullName>
    </submittedName>
</protein>
<organism evidence="1 2">
    <name type="scientific">Crenothrix polyspora</name>
    <dbReference type="NCBI Taxonomy" id="360316"/>
    <lineage>
        <taxon>Bacteria</taxon>
        <taxon>Pseudomonadati</taxon>
        <taxon>Pseudomonadota</taxon>
        <taxon>Gammaproteobacteria</taxon>
        <taxon>Methylococcales</taxon>
        <taxon>Crenotrichaceae</taxon>
        <taxon>Crenothrix</taxon>
    </lineage>
</organism>
<accession>A0A1R4GZR8</accession>
<sequence length="57" mass="6861">MSHSIKYALFGLVFGLFWDFCVKKYAYFCSLAAQQNQLFFTSVFLWRLNFRCYCSLH</sequence>
<keyword evidence="2" id="KW-1185">Reference proteome</keyword>
<evidence type="ECO:0000313" key="2">
    <source>
        <dbReference type="Proteomes" id="UP000195442"/>
    </source>
</evidence>
<evidence type="ECO:0000313" key="1">
    <source>
        <dbReference type="EMBL" id="SJM89508.1"/>
    </source>
</evidence>
<proteinExistence type="predicted"/>
<name>A0A1R4GZR8_9GAMM</name>
<dbReference type="EMBL" id="FUKJ01000023">
    <property type="protein sequence ID" value="SJM89508.1"/>
    <property type="molecule type" value="Genomic_DNA"/>
</dbReference>
<reference evidence="2" key="1">
    <citation type="submission" date="2017-02" db="EMBL/GenBank/DDBJ databases">
        <authorList>
            <person name="Daims H."/>
        </authorList>
    </citation>
    <scope>NUCLEOTIDE SEQUENCE [LARGE SCALE GENOMIC DNA]</scope>
</reference>